<dbReference type="Pfam" id="PF06985">
    <property type="entry name" value="HET"/>
    <property type="match status" value="1"/>
</dbReference>
<organism evidence="2 3">
    <name type="scientific">Phyllosticta capitalensis</name>
    <dbReference type="NCBI Taxonomy" id="121624"/>
    <lineage>
        <taxon>Eukaryota</taxon>
        <taxon>Fungi</taxon>
        <taxon>Dikarya</taxon>
        <taxon>Ascomycota</taxon>
        <taxon>Pezizomycotina</taxon>
        <taxon>Dothideomycetes</taxon>
        <taxon>Dothideomycetes incertae sedis</taxon>
        <taxon>Botryosphaeriales</taxon>
        <taxon>Phyllostictaceae</taxon>
        <taxon>Phyllosticta</taxon>
    </lineage>
</organism>
<evidence type="ECO:0000313" key="2">
    <source>
        <dbReference type="EMBL" id="KAK8223084.1"/>
    </source>
</evidence>
<dbReference type="PANTHER" id="PTHR24148:SF82">
    <property type="entry name" value="HETEROKARYON INCOMPATIBILITY DOMAIN-CONTAINING PROTEIN"/>
    <property type="match status" value="1"/>
</dbReference>
<accession>A0ABR1Y8X3</accession>
<keyword evidence="3" id="KW-1185">Reference proteome</keyword>
<dbReference type="InterPro" id="IPR010730">
    <property type="entry name" value="HET"/>
</dbReference>
<evidence type="ECO:0000259" key="1">
    <source>
        <dbReference type="Pfam" id="PF06985"/>
    </source>
</evidence>
<proteinExistence type="predicted"/>
<sequence length="614" mass="69200">MADEPPRYQHKPLKGAKAFRLVELQPGEKDDALRCDIKIVSLDEQPQYEALSYIRGIPEHASPGITVQGPSNTMFKVTTTCRRALRNLRHPTASRLLWIDQLCIDQGSLEEKGQQVRLMDDIYKSATRVFVDPAGAVGWRDLDLASLLSILNWGRRDRNEPELPVLPRIKKRYDQLTEVYEMEGKPNSEGWCHEVLVFLTWFERTWAVQEVALAKEAVMIVGSLEIPFYEVLDIFVGQFKEHYAGYKHRAKCEHPARLQLHASVRGAPNRSLLELAYDARSLKTTKPEDRLYSLVGLASDGEDYKHAVDYIRPVNETFAEFSRLFINQSRRLGPLSLVSECRASPDVPSWVIQWDKIETRFPALLNPFDAGAHFNASGNFKLAAKQEASNSGALHLRGVVVDSLLTADQWPSLQFATPGNERPSKSMKEWQQLPLSKEKHSQIQVLASTIRHLRRQLLARDDLHYPNLDTALLNTLTCGKLRNRIDVLVAKLAGSDDQVLDHMIPRPDPVFVKLEDRWGYGILHDTTAAWNSYRLEWRFAQTASGYVGLVPDAAVQGDVVAVLAGGGVPYMLREVPGEKEGTYRLVGPAYVEGIMGGEAMEGKAEEELRDFVIV</sequence>
<dbReference type="InterPro" id="IPR052895">
    <property type="entry name" value="HetReg/Transcr_Mod"/>
</dbReference>
<gene>
    <name evidence="2" type="ORF">HDK90DRAFT_111733</name>
</gene>
<name>A0ABR1Y8X3_9PEZI</name>
<dbReference type="EMBL" id="JBBWRZ010000014">
    <property type="protein sequence ID" value="KAK8223084.1"/>
    <property type="molecule type" value="Genomic_DNA"/>
</dbReference>
<reference evidence="2 3" key="1">
    <citation type="submission" date="2024-04" db="EMBL/GenBank/DDBJ databases">
        <title>Phyllosticta paracitricarpa is synonymous to the EU quarantine fungus P. citricarpa based on phylogenomic analyses.</title>
        <authorList>
            <consortium name="Lawrence Berkeley National Laboratory"/>
            <person name="Van Ingen-Buijs V.A."/>
            <person name="Van Westerhoven A.C."/>
            <person name="Haridas S."/>
            <person name="Skiadas P."/>
            <person name="Martin F."/>
            <person name="Groenewald J.Z."/>
            <person name="Crous P.W."/>
            <person name="Seidl M.F."/>
        </authorList>
    </citation>
    <scope>NUCLEOTIDE SEQUENCE [LARGE SCALE GENOMIC DNA]</scope>
    <source>
        <strain evidence="2 3">CBS 123374</strain>
    </source>
</reference>
<protein>
    <submittedName>
        <fullName evidence="2">Heterokaryon incompatibility protein-domain-containing protein</fullName>
    </submittedName>
</protein>
<dbReference type="PANTHER" id="PTHR24148">
    <property type="entry name" value="ANKYRIN REPEAT DOMAIN-CONTAINING PROTEIN 39 HOMOLOG-RELATED"/>
    <property type="match status" value="1"/>
</dbReference>
<dbReference type="Pfam" id="PF26639">
    <property type="entry name" value="Het-6_barrel"/>
    <property type="match status" value="1"/>
</dbReference>
<evidence type="ECO:0000313" key="3">
    <source>
        <dbReference type="Proteomes" id="UP001492380"/>
    </source>
</evidence>
<comment type="caution">
    <text evidence="2">The sequence shown here is derived from an EMBL/GenBank/DDBJ whole genome shotgun (WGS) entry which is preliminary data.</text>
</comment>
<feature type="domain" description="Heterokaryon incompatibility" evidence="1">
    <location>
        <begin position="48"/>
        <end position="210"/>
    </location>
</feature>
<dbReference type="Proteomes" id="UP001492380">
    <property type="component" value="Unassembled WGS sequence"/>
</dbReference>